<feature type="region of interest" description="Disordered" evidence="3">
    <location>
        <begin position="139"/>
        <end position="170"/>
    </location>
</feature>
<feature type="region of interest" description="Disordered" evidence="3">
    <location>
        <begin position="202"/>
        <end position="230"/>
    </location>
</feature>
<keyword evidence="5" id="KW-1185">Reference proteome</keyword>
<gene>
    <name evidence="4" type="ORF">PLOB_00018302</name>
</gene>
<name>A0ABN8RAY0_9CNID</name>
<comment type="caution">
    <text evidence="4">The sequence shown here is derived from an EMBL/GenBank/DDBJ whole genome shotgun (WGS) entry which is preliminary data.</text>
</comment>
<feature type="compositionally biased region" description="Basic and acidic residues" evidence="3">
    <location>
        <begin position="146"/>
        <end position="161"/>
    </location>
</feature>
<evidence type="ECO:0008006" key="6">
    <source>
        <dbReference type="Google" id="ProtNLM"/>
    </source>
</evidence>
<feature type="coiled-coil region" evidence="2">
    <location>
        <begin position="246"/>
        <end position="492"/>
    </location>
</feature>
<evidence type="ECO:0000313" key="4">
    <source>
        <dbReference type="EMBL" id="CAH3176545.1"/>
    </source>
</evidence>
<feature type="region of interest" description="Disordered" evidence="3">
    <location>
        <begin position="1"/>
        <end position="38"/>
    </location>
</feature>
<dbReference type="Gene3D" id="6.10.250.2420">
    <property type="match status" value="1"/>
</dbReference>
<organism evidence="4 5">
    <name type="scientific">Porites lobata</name>
    <dbReference type="NCBI Taxonomy" id="104759"/>
    <lineage>
        <taxon>Eukaryota</taxon>
        <taxon>Metazoa</taxon>
        <taxon>Cnidaria</taxon>
        <taxon>Anthozoa</taxon>
        <taxon>Hexacorallia</taxon>
        <taxon>Scleractinia</taxon>
        <taxon>Fungiina</taxon>
        <taxon>Poritidae</taxon>
        <taxon>Porites</taxon>
    </lineage>
</organism>
<feature type="region of interest" description="Disordered" evidence="3">
    <location>
        <begin position="493"/>
        <end position="528"/>
    </location>
</feature>
<dbReference type="PANTHER" id="PTHR46292">
    <property type="entry name" value="COILED-COIL DOMAIN-CONTAINING PROTEIN 102A"/>
    <property type="match status" value="1"/>
</dbReference>
<proteinExistence type="predicted"/>
<feature type="compositionally biased region" description="Basic and acidic residues" evidence="3">
    <location>
        <begin position="202"/>
        <end position="215"/>
    </location>
</feature>
<dbReference type="Proteomes" id="UP001159405">
    <property type="component" value="Unassembled WGS sequence"/>
</dbReference>
<protein>
    <recommendedName>
        <fullName evidence="6">Coiled-coil domain-containing protein 102A</fullName>
    </recommendedName>
</protein>
<dbReference type="EMBL" id="CALNXK010000214">
    <property type="protein sequence ID" value="CAH3176545.1"/>
    <property type="molecule type" value="Genomic_DNA"/>
</dbReference>
<keyword evidence="1 2" id="KW-0175">Coiled coil</keyword>
<evidence type="ECO:0000256" key="3">
    <source>
        <dbReference type="SAM" id="MobiDB-lite"/>
    </source>
</evidence>
<dbReference type="PANTHER" id="PTHR46292:SF1">
    <property type="entry name" value="COILED-COIL DOMAIN-CONTAINING PROTEIN 102A"/>
    <property type="match status" value="1"/>
</dbReference>
<evidence type="ECO:0000313" key="5">
    <source>
        <dbReference type="Proteomes" id="UP001159405"/>
    </source>
</evidence>
<evidence type="ECO:0000256" key="2">
    <source>
        <dbReference type="SAM" id="Coils"/>
    </source>
</evidence>
<sequence>MNINGAGVQVQAVNPTRHEKAKSAGDLPIPFTETDDLDARDELRERELEEARARASQMEKTMRWWSDCTANWREKWGKVRAERNKAREENRQLKLKLEAAAKEISNLKRERLAAQETQTKLQKEVEKLERELKKDRRLIPSARVEPSLKEESSDFVDRSEQTKNSSVYEATVPKLGAEKQFIEQILQKSELYESKVDDTGFDRERSFSVPAEERKRSRQSARKQKSYDENLNVESSQQFTVMRMKLEQTEKLLSAERSTKQNLLSELDGIQSDFTALKLKNEELKVSYQDASQEVARLRSKHEQQFKVDQEDAYQSGNNSENARKITELRGEIERLQLENTEEWGRREKLESDKLALEREIKKLRLQIEDLSAQLSDSSRTSKGSVDIKQLQTQLDEKTREQQELKFAYNKVRKQLQEKAEELAHAKKRLDQHENEVRKLRTRVEELKVDLTKAEDELDAQTNNVRKLQRNLDEQTERAEGYRVEVEHLNSRLRAGGGAAPSLNTRYKPGRKTPMHLSSDSEEDLSFT</sequence>
<evidence type="ECO:0000256" key="1">
    <source>
        <dbReference type="ARBA" id="ARBA00023054"/>
    </source>
</evidence>
<reference evidence="4 5" key="1">
    <citation type="submission" date="2022-05" db="EMBL/GenBank/DDBJ databases">
        <authorList>
            <consortium name="Genoscope - CEA"/>
            <person name="William W."/>
        </authorList>
    </citation>
    <scope>NUCLEOTIDE SEQUENCE [LARGE SCALE GENOMIC DNA]</scope>
</reference>
<accession>A0ABN8RAY0</accession>